<keyword evidence="6" id="KW-0812">Transmembrane</keyword>
<name>A0A364RIX1_9BACT</name>
<dbReference type="EMBL" id="QMDV01000001">
    <property type="protein sequence ID" value="RAU84242.1"/>
    <property type="molecule type" value="Genomic_DNA"/>
</dbReference>
<dbReference type="Gene3D" id="3.30.1150.10">
    <property type="match status" value="1"/>
</dbReference>
<dbReference type="Proteomes" id="UP000251692">
    <property type="component" value="Unassembled WGS sequence"/>
</dbReference>
<dbReference type="OrthoDB" id="9812355at2"/>
<dbReference type="GO" id="GO:0098797">
    <property type="term" value="C:plasma membrane protein complex"/>
    <property type="evidence" value="ECO:0007669"/>
    <property type="project" value="TreeGrafter"/>
</dbReference>
<evidence type="ECO:0000313" key="13">
    <source>
        <dbReference type="Proteomes" id="UP000251692"/>
    </source>
</evidence>
<proteinExistence type="inferred from homology"/>
<evidence type="ECO:0000256" key="8">
    <source>
        <dbReference type="ARBA" id="ARBA00022989"/>
    </source>
</evidence>
<evidence type="ECO:0000256" key="10">
    <source>
        <dbReference type="SAM" id="SignalP"/>
    </source>
</evidence>
<evidence type="ECO:0000256" key="2">
    <source>
        <dbReference type="ARBA" id="ARBA00006555"/>
    </source>
</evidence>
<evidence type="ECO:0000256" key="1">
    <source>
        <dbReference type="ARBA" id="ARBA00004383"/>
    </source>
</evidence>
<keyword evidence="10" id="KW-0732">Signal</keyword>
<evidence type="ECO:0000256" key="7">
    <source>
        <dbReference type="ARBA" id="ARBA00022927"/>
    </source>
</evidence>
<reference evidence="12 13" key="2">
    <citation type="submission" date="2018-07" db="EMBL/GenBank/DDBJ databases">
        <title>Pontibacter sp. 2b14 genomic sequence and assembly.</title>
        <authorList>
            <person name="Du Z.-J."/>
        </authorList>
    </citation>
    <scope>NUCLEOTIDE SEQUENCE [LARGE SCALE GENOMIC DNA]</scope>
    <source>
        <strain evidence="12 13">2b14</strain>
    </source>
</reference>
<comment type="subcellular location">
    <subcellularLocation>
        <location evidence="1">Cell inner membrane</location>
        <topology evidence="1">Single-pass membrane protein</topology>
        <orientation evidence="1">Periplasmic side</orientation>
    </subcellularLocation>
</comment>
<comment type="caution">
    <text evidence="12">The sequence shown here is derived from an EMBL/GenBank/DDBJ whole genome shotgun (WGS) entry which is preliminary data.</text>
</comment>
<dbReference type="SUPFAM" id="SSF82185">
    <property type="entry name" value="Histone H3 K4-specific methyltransferase SET7/9 N-terminal domain"/>
    <property type="match status" value="1"/>
</dbReference>
<dbReference type="SUPFAM" id="SSF74653">
    <property type="entry name" value="TolA/TonB C-terminal domain"/>
    <property type="match status" value="1"/>
</dbReference>
<dbReference type="InterPro" id="IPR006260">
    <property type="entry name" value="TonB/TolA_C"/>
</dbReference>
<protein>
    <recommendedName>
        <fullName evidence="11">TonB C-terminal domain-containing protein</fullName>
    </recommendedName>
</protein>
<dbReference type="NCBIfam" id="TIGR01352">
    <property type="entry name" value="tonB_Cterm"/>
    <property type="match status" value="1"/>
</dbReference>
<dbReference type="Gene3D" id="3.90.930.1">
    <property type="match status" value="1"/>
</dbReference>
<keyword evidence="3" id="KW-0813">Transport</keyword>
<dbReference type="GO" id="GO:0015031">
    <property type="term" value="P:protein transport"/>
    <property type="evidence" value="ECO:0007669"/>
    <property type="project" value="UniProtKB-KW"/>
</dbReference>
<keyword evidence="7" id="KW-0653">Protein transport</keyword>
<evidence type="ECO:0000313" key="12">
    <source>
        <dbReference type="EMBL" id="RAU84242.1"/>
    </source>
</evidence>
<evidence type="ECO:0000259" key="11">
    <source>
        <dbReference type="PROSITE" id="PS52015"/>
    </source>
</evidence>
<dbReference type="PANTHER" id="PTHR33446">
    <property type="entry name" value="PROTEIN TONB-RELATED"/>
    <property type="match status" value="1"/>
</dbReference>
<gene>
    <name evidence="12" type="ORF">DP923_04145</name>
</gene>
<dbReference type="InterPro" id="IPR037682">
    <property type="entry name" value="TonB_C"/>
</dbReference>
<dbReference type="RefSeq" id="WP_112304523.1">
    <property type="nucleotide sequence ID" value="NZ_QMDV01000001.1"/>
</dbReference>
<feature type="chain" id="PRO_5016561346" description="TonB C-terminal domain-containing protein" evidence="10">
    <location>
        <begin position="24"/>
        <end position="281"/>
    </location>
</feature>
<dbReference type="InterPro" id="IPR051045">
    <property type="entry name" value="TonB-dependent_transducer"/>
</dbReference>
<evidence type="ECO:0000256" key="9">
    <source>
        <dbReference type="ARBA" id="ARBA00023136"/>
    </source>
</evidence>
<dbReference type="PROSITE" id="PS52015">
    <property type="entry name" value="TONB_CTD"/>
    <property type="match status" value="1"/>
</dbReference>
<dbReference type="Pfam" id="PF03544">
    <property type="entry name" value="TonB_C"/>
    <property type="match status" value="1"/>
</dbReference>
<keyword evidence="4" id="KW-1003">Cell membrane</keyword>
<dbReference type="AlphaFoldDB" id="A0A364RIX1"/>
<dbReference type="PANTHER" id="PTHR33446:SF2">
    <property type="entry name" value="PROTEIN TONB"/>
    <property type="match status" value="1"/>
</dbReference>
<feature type="domain" description="TonB C-terminal" evidence="11">
    <location>
        <begin position="191"/>
        <end position="281"/>
    </location>
</feature>
<keyword evidence="9" id="KW-0472">Membrane</keyword>
<feature type="signal peptide" evidence="10">
    <location>
        <begin position="1"/>
        <end position="23"/>
    </location>
</feature>
<evidence type="ECO:0000256" key="3">
    <source>
        <dbReference type="ARBA" id="ARBA00022448"/>
    </source>
</evidence>
<comment type="similarity">
    <text evidence="2">Belongs to the TonB family.</text>
</comment>
<organism evidence="12 13">
    <name type="scientific">Pontibacter arcticus</name>
    <dbReference type="NCBI Taxonomy" id="2080288"/>
    <lineage>
        <taxon>Bacteria</taxon>
        <taxon>Pseudomonadati</taxon>
        <taxon>Bacteroidota</taxon>
        <taxon>Cytophagia</taxon>
        <taxon>Cytophagales</taxon>
        <taxon>Hymenobacteraceae</taxon>
        <taxon>Pontibacter</taxon>
    </lineage>
</organism>
<evidence type="ECO:0000256" key="5">
    <source>
        <dbReference type="ARBA" id="ARBA00022519"/>
    </source>
</evidence>
<keyword evidence="8" id="KW-1133">Transmembrane helix</keyword>
<keyword evidence="5" id="KW-0997">Cell inner membrane</keyword>
<dbReference type="GO" id="GO:0031992">
    <property type="term" value="F:energy transducer activity"/>
    <property type="evidence" value="ECO:0007669"/>
    <property type="project" value="TreeGrafter"/>
</dbReference>
<dbReference type="GO" id="GO:0055085">
    <property type="term" value="P:transmembrane transport"/>
    <property type="evidence" value="ECO:0007669"/>
    <property type="project" value="InterPro"/>
</dbReference>
<evidence type="ECO:0000256" key="6">
    <source>
        <dbReference type="ARBA" id="ARBA00022692"/>
    </source>
</evidence>
<sequence length="281" mass="31814">MKSILKSALVLLTLNLTACFCHTAEAQIKHVQYFDAHEIETDDKRAAKFIEIIERQTDEAQAGTIRYYEMPPDSGDFILLKEGTYTSVFHPRKAHGQLVSYFRQGNKRTIKSYDNGQLLLDMEWYENKKLKHSIAYTNGKPDGELKSYYPSGALKREEMYAAGKQVSGKCYAEDGKEIAFVPFRVLPQFPGGEQAIGAFIAQNVRYLAKSQHQKESGTVIVSFIVKADGSIDKFNVSQSISKGLDNEALRVAHKMPKWKPGEMEGEKVAVLYHMPFKFTLR</sequence>
<accession>A0A364RIX1</accession>
<reference evidence="12 13" key="1">
    <citation type="submission" date="2018-06" db="EMBL/GenBank/DDBJ databases">
        <authorList>
            <person name="Liu Z.-W."/>
        </authorList>
    </citation>
    <scope>NUCLEOTIDE SEQUENCE [LARGE SCALE GENOMIC DNA]</scope>
    <source>
        <strain evidence="12 13">2b14</strain>
    </source>
</reference>
<evidence type="ECO:0000256" key="4">
    <source>
        <dbReference type="ARBA" id="ARBA00022475"/>
    </source>
</evidence>
<keyword evidence="13" id="KW-1185">Reference proteome</keyword>